<evidence type="ECO:0000313" key="3">
    <source>
        <dbReference type="Proteomes" id="UP000025171"/>
    </source>
</evidence>
<dbReference type="RefSeq" id="WP_035618260.1">
    <property type="nucleotide sequence ID" value="NZ_ARYK01000008.1"/>
</dbReference>
<comment type="caution">
    <text evidence="2">The sequence shown here is derived from an EMBL/GenBank/DDBJ whole genome shotgun (WGS) entry which is preliminary data.</text>
</comment>
<dbReference type="PATRIC" id="fig|1280950.3.peg.2929"/>
<dbReference type="EMBL" id="ARYK01000008">
    <property type="protein sequence ID" value="KCZ89454.1"/>
    <property type="molecule type" value="Genomic_DNA"/>
</dbReference>
<evidence type="ECO:0000256" key="1">
    <source>
        <dbReference type="SAM" id="SignalP"/>
    </source>
</evidence>
<evidence type="ECO:0000313" key="2">
    <source>
        <dbReference type="EMBL" id="KCZ89454.1"/>
    </source>
</evidence>
<gene>
    <name evidence="2" type="ORF">HJO_14587</name>
</gene>
<protein>
    <submittedName>
        <fullName evidence="2">Putative lipoprotein</fullName>
    </submittedName>
</protein>
<feature type="signal peptide" evidence="1">
    <location>
        <begin position="1"/>
        <end position="23"/>
    </location>
</feature>
<accession>A0A059FFR1</accession>
<reference evidence="2 3" key="1">
    <citation type="journal article" date="2014" name="Antonie Van Leeuwenhoek">
        <title>Hyphomonas beringensis sp. nov. and Hyphomonas chukchiensis sp. nov., isolated from surface seawater of the Bering Sea and Chukchi Sea.</title>
        <authorList>
            <person name="Li C."/>
            <person name="Lai Q."/>
            <person name="Li G."/>
            <person name="Dong C."/>
            <person name="Wang J."/>
            <person name="Liao Y."/>
            <person name="Shao Z."/>
        </authorList>
    </citation>
    <scope>NUCLEOTIDE SEQUENCE [LARGE SCALE GENOMIC DNA]</scope>
    <source>
        <strain evidence="2 3">MHS-2</strain>
    </source>
</reference>
<keyword evidence="3" id="KW-1185">Reference proteome</keyword>
<keyword evidence="2" id="KW-0449">Lipoprotein</keyword>
<organism evidence="2 3">
    <name type="scientific">Hyphomonas johnsonii MHS-2</name>
    <dbReference type="NCBI Taxonomy" id="1280950"/>
    <lineage>
        <taxon>Bacteria</taxon>
        <taxon>Pseudomonadati</taxon>
        <taxon>Pseudomonadota</taxon>
        <taxon>Alphaproteobacteria</taxon>
        <taxon>Hyphomonadales</taxon>
        <taxon>Hyphomonadaceae</taxon>
        <taxon>Hyphomonas</taxon>
    </lineage>
</organism>
<name>A0A059FFR1_9PROT</name>
<dbReference type="OrthoDB" id="7619457at2"/>
<proteinExistence type="predicted"/>
<sequence>MRLPIWATALALGACASSGNSWSASSWDGLVPQTIGTGGYDFLAAPMTGQGFKLKFTLKTGGDFGVASAGPPPDADLEAAAIAAAPEGCTFVSLERTPDGGAEATYDCA</sequence>
<dbReference type="AlphaFoldDB" id="A0A059FFR1"/>
<keyword evidence="1" id="KW-0732">Signal</keyword>
<dbReference type="Proteomes" id="UP000025171">
    <property type="component" value="Unassembled WGS sequence"/>
</dbReference>
<feature type="chain" id="PRO_5001578041" evidence="1">
    <location>
        <begin position="24"/>
        <end position="109"/>
    </location>
</feature>
<dbReference type="PROSITE" id="PS51257">
    <property type="entry name" value="PROKAR_LIPOPROTEIN"/>
    <property type="match status" value="1"/>
</dbReference>